<sequence>MSRDGFEVHLWRLQVLVLHPNSLEGEIGAEKGRRGRGGTTVALGADSQLSEPIAIPSS</sequence>
<name>A0A218UFN3_9PASE</name>
<evidence type="ECO:0000256" key="1">
    <source>
        <dbReference type="SAM" id="MobiDB-lite"/>
    </source>
</evidence>
<protein>
    <submittedName>
        <fullName evidence="2">Uncharacterized protein</fullName>
    </submittedName>
</protein>
<dbReference type="Proteomes" id="UP000197619">
    <property type="component" value="Unassembled WGS sequence"/>
</dbReference>
<keyword evidence="3" id="KW-1185">Reference proteome</keyword>
<reference evidence="2 3" key="1">
    <citation type="submission" date="2017-05" db="EMBL/GenBank/DDBJ databases">
        <title>Genome of assembly of the Bengalese finch, Lonchura striata domestica.</title>
        <authorList>
            <person name="Colquitt B.M."/>
            <person name="Brainard M.S."/>
        </authorList>
    </citation>
    <scope>NUCLEOTIDE SEQUENCE [LARGE SCALE GENOMIC DNA]</scope>
    <source>
        <strain evidence="2">White83orange57</strain>
    </source>
</reference>
<dbReference type="EMBL" id="MUZQ01000350">
    <property type="protein sequence ID" value="OWK52398.1"/>
    <property type="molecule type" value="Genomic_DNA"/>
</dbReference>
<gene>
    <name evidence="2" type="ORF">RLOC_00000133</name>
</gene>
<comment type="caution">
    <text evidence="2">The sequence shown here is derived from an EMBL/GenBank/DDBJ whole genome shotgun (WGS) entry which is preliminary data.</text>
</comment>
<proteinExistence type="predicted"/>
<evidence type="ECO:0000313" key="3">
    <source>
        <dbReference type="Proteomes" id="UP000197619"/>
    </source>
</evidence>
<evidence type="ECO:0000313" key="2">
    <source>
        <dbReference type="EMBL" id="OWK52398.1"/>
    </source>
</evidence>
<dbReference type="AlphaFoldDB" id="A0A218UFN3"/>
<accession>A0A218UFN3</accession>
<organism evidence="2 3">
    <name type="scientific">Lonchura striata</name>
    <name type="common">white-rumped munia</name>
    <dbReference type="NCBI Taxonomy" id="40157"/>
    <lineage>
        <taxon>Eukaryota</taxon>
        <taxon>Metazoa</taxon>
        <taxon>Chordata</taxon>
        <taxon>Craniata</taxon>
        <taxon>Vertebrata</taxon>
        <taxon>Euteleostomi</taxon>
        <taxon>Archelosauria</taxon>
        <taxon>Archosauria</taxon>
        <taxon>Dinosauria</taxon>
        <taxon>Saurischia</taxon>
        <taxon>Theropoda</taxon>
        <taxon>Coelurosauria</taxon>
        <taxon>Aves</taxon>
        <taxon>Neognathae</taxon>
        <taxon>Neoaves</taxon>
        <taxon>Telluraves</taxon>
        <taxon>Australaves</taxon>
        <taxon>Passeriformes</taxon>
        <taxon>Passeroidea</taxon>
        <taxon>Estrildidae</taxon>
        <taxon>Estrildinae</taxon>
        <taxon>Lonchura</taxon>
    </lineage>
</organism>
<feature type="region of interest" description="Disordered" evidence="1">
    <location>
        <begin position="28"/>
        <end position="58"/>
    </location>
</feature>